<gene>
    <name evidence="1" type="ORF">HY730_01815</name>
</gene>
<proteinExistence type="predicted"/>
<protein>
    <submittedName>
        <fullName evidence="1">Type II toxin-antitoxin system HicB family antitoxin</fullName>
    </submittedName>
</protein>
<dbReference type="Proteomes" id="UP000772181">
    <property type="component" value="Unassembled WGS sequence"/>
</dbReference>
<dbReference type="AlphaFoldDB" id="A0A933LQ96"/>
<accession>A0A933LQ96</accession>
<dbReference type="Gene3D" id="3.30.160.250">
    <property type="match status" value="1"/>
</dbReference>
<evidence type="ECO:0000313" key="2">
    <source>
        <dbReference type="Proteomes" id="UP000772181"/>
    </source>
</evidence>
<name>A0A933LQ96_UNCTE</name>
<dbReference type="SUPFAM" id="SSF143100">
    <property type="entry name" value="TTHA1013/TTHA0281-like"/>
    <property type="match status" value="1"/>
</dbReference>
<sequence>MHIEIEREGDGRWIAEVRDLPVVMTYGQSQEEAISKVKALALRVLADRLEHG</sequence>
<comment type="caution">
    <text evidence="1">The sequence shown here is derived from an EMBL/GenBank/DDBJ whole genome shotgun (WGS) entry which is preliminary data.</text>
</comment>
<organism evidence="1 2">
    <name type="scientific">Tectimicrobiota bacterium</name>
    <dbReference type="NCBI Taxonomy" id="2528274"/>
    <lineage>
        <taxon>Bacteria</taxon>
        <taxon>Pseudomonadati</taxon>
        <taxon>Nitrospinota/Tectimicrobiota group</taxon>
        <taxon>Candidatus Tectimicrobiota</taxon>
    </lineage>
</organism>
<dbReference type="InterPro" id="IPR035069">
    <property type="entry name" value="TTHA1013/TTHA0281-like"/>
</dbReference>
<dbReference type="EMBL" id="JACQWF010000084">
    <property type="protein sequence ID" value="MBI4595096.1"/>
    <property type="molecule type" value="Genomic_DNA"/>
</dbReference>
<evidence type="ECO:0000313" key="1">
    <source>
        <dbReference type="EMBL" id="MBI4595096.1"/>
    </source>
</evidence>
<reference evidence="1" key="1">
    <citation type="submission" date="2020-07" db="EMBL/GenBank/DDBJ databases">
        <title>Huge and variable diversity of episymbiotic CPR bacteria and DPANN archaea in groundwater ecosystems.</title>
        <authorList>
            <person name="He C.Y."/>
            <person name="Keren R."/>
            <person name="Whittaker M."/>
            <person name="Farag I.F."/>
            <person name="Doudna J."/>
            <person name="Cate J.H.D."/>
            <person name="Banfield J.F."/>
        </authorList>
    </citation>
    <scope>NUCLEOTIDE SEQUENCE</scope>
    <source>
        <strain evidence="1">NC_groundwater_1482_Ag_S-0.65um_47_24</strain>
    </source>
</reference>